<dbReference type="Gene3D" id="1.10.238.100">
    <property type="entry name" value="YAP1 redox domain. Chain B"/>
    <property type="match status" value="1"/>
</dbReference>
<evidence type="ECO:0008006" key="6">
    <source>
        <dbReference type="Google" id="ProtNLM"/>
    </source>
</evidence>
<dbReference type="STRING" id="1408157.A0A1J7J0P8"/>
<dbReference type="GO" id="GO:0000976">
    <property type="term" value="F:transcription cis-regulatory region binding"/>
    <property type="evidence" value="ECO:0007669"/>
    <property type="project" value="InterPro"/>
</dbReference>
<dbReference type="Proteomes" id="UP000182658">
    <property type="component" value="Unassembled WGS sequence"/>
</dbReference>
<keyword evidence="5" id="KW-1185">Reference proteome</keyword>
<protein>
    <recommendedName>
        <fullName evidence="6">BZIP domain-containing protein</fullName>
    </recommendedName>
</protein>
<organism evidence="4 5">
    <name type="scientific">Coniochaeta ligniaria NRRL 30616</name>
    <dbReference type="NCBI Taxonomy" id="1408157"/>
    <lineage>
        <taxon>Eukaryota</taxon>
        <taxon>Fungi</taxon>
        <taxon>Dikarya</taxon>
        <taxon>Ascomycota</taxon>
        <taxon>Pezizomycotina</taxon>
        <taxon>Sordariomycetes</taxon>
        <taxon>Sordariomycetidae</taxon>
        <taxon>Coniochaetales</taxon>
        <taxon>Coniochaetaceae</taxon>
        <taxon>Coniochaeta</taxon>
    </lineage>
</organism>
<reference evidence="4 5" key="1">
    <citation type="submission" date="2016-10" db="EMBL/GenBank/DDBJ databases">
        <title>Draft genome sequence of Coniochaeta ligniaria NRRL30616, a lignocellulolytic fungus for bioabatement of inhibitors in plant biomass hydrolysates.</title>
        <authorList>
            <consortium name="DOE Joint Genome Institute"/>
            <person name="Jimenez D.J."/>
            <person name="Hector R.E."/>
            <person name="Riley R."/>
            <person name="Sun H."/>
            <person name="Grigoriev I.V."/>
            <person name="Van Elsas J.D."/>
            <person name="Nichols N.N."/>
        </authorList>
    </citation>
    <scope>NUCLEOTIDE SEQUENCE [LARGE SCALE GENOMIC DNA]</scope>
    <source>
        <strain evidence="4 5">NRRL 30616</strain>
    </source>
</reference>
<dbReference type="AlphaFoldDB" id="A0A1J7J0P8"/>
<dbReference type="GO" id="GO:0001228">
    <property type="term" value="F:DNA-binding transcription activator activity, RNA polymerase II-specific"/>
    <property type="evidence" value="ECO:0007669"/>
    <property type="project" value="TreeGrafter"/>
</dbReference>
<dbReference type="GO" id="GO:0090575">
    <property type="term" value="C:RNA polymerase II transcription regulator complex"/>
    <property type="evidence" value="ECO:0007669"/>
    <property type="project" value="TreeGrafter"/>
</dbReference>
<evidence type="ECO:0000256" key="3">
    <source>
        <dbReference type="SAM" id="MobiDB-lite"/>
    </source>
</evidence>
<name>A0A1J7J0P8_9PEZI</name>
<feature type="region of interest" description="Disordered" evidence="3">
    <location>
        <begin position="152"/>
        <end position="182"/>
    </location>
</feature>
<dbReference type="CDD" id="cd14688">
    <property type="entry name" value="bZIP_YAP"/>
    <property type="match status" value="1"/>
</dbReference>
<dbReference type="InterPro" id="IPR050936">
    <property type="entry name" value="AP-1-like"/>
</dbReference>
<dbReference type="Gene3D" id="1.20.5.170">
    <property type="match status" value="1"/>
</dbReference>
<dbReference type="InterPro" id="IPR046347">
    <property type="entry name" value="bZIP_sf"/>
</dbReference>
<proteinExistence type="predicted"/>
<evidence type="ECO:0000313" key="4">
    <source>
        <dbReference type="EMBL" id="OIW33069.1"/>
    </source>
</evidence>
<dbReference type="OrthoDB" id="2590011at2759"/>
<dbReference type="SUPFAM" id="SSF57959">
    <property type="entry name" value="Leucine zipper domain"/>
    <property type="match status" value="1"/>
</dbReference>
<evidence type="ECO:0000313" key="5">
    <source>
        <dbReference type="Proteomes" id="UP000182658"/>
    </source>
</evidence>
<gene>
    <name evidence="4" type="ORF">CONLIGDRAFT_666449</name>
</gene>
<dbReference type="PANTHER" id="PTHR40621:SF6">
    <property type="entry name" value="AP-1-LIKE TRANSCRIPTION FACTOR YAP1-RELATED"/>
    <property type="match status" value="1"/>
</dbReference>
<keyword evidence="2" id="KW-0539">Nucleus</keyword>
<dbReference type="InParanoid" id="A0A1J7J0P8"/>
<dbReference type="PANTHER" id="PTHR40621">
    <property type="entry name" value="TRANSCRIPTION FACTOR KAPC-RELATED"/>
    <property type="match status" value="1"/>
</dbReference>
<sequence>MTDNIFRIFNPRASKQDRVEKRRAQLRKAQQTYRDRKGKYARTLEEELGRSRASQAACMRKVESLRGTIQTLLGFLHQLGVDPSEGLDLGHEAITSPLSPPSTVPSPQAYQSQEGLNPRAAACRPQDLHRPGAYGSDRTGCAAPSQIISPFSIAGSHSPWSRDQAPTPGPTPVSRVNSDHSDVRLGDVDPTVLGMEFVLIIEQPCLGHLHGNPDEPDEPGGHALTVSSQVLAMSHETSTGSPGQCESLCQKTPSDMLESLLELSMELCADNEITPTQAWRHIRSQPQFGGLELRALRTLANMLRDSVKCHGFGAVIEQTFFRNLISQVFWHGKPF</sequence>
<evidence type="ECO:0000256" key="1">
    <source>
        <dbReference type="ARBA" id="ARBA00004123"/>
    </source>
</evidence>
<accession>A0A1J7J0P8</accession>
<dbReference type="EMBL" id="KV875094">
    <property type="protein sequence ID" value="OIW33069.1"/>
    <property type="molecule type" value="Genomic_DNA"/>
</dbReference>
<comment type="subcellular location">
    <subcellularLocation>
        <location evidence="1">Nucleus</location>
    </subcellularLocation>
</comment>
<evidence type="ECO:0000256" key="2">
    <source>
        <dbReference type="ARBA" id="ARBA00023242"/>
    </source>
</evidence>